<protein>
    <submittedName>
        <fullName evidence="3">PEP-CTERM/exosortase system-associated acyltransferase</fullName>
    </submittedName>
</protein>
<name>A0A183BAC2_9TREM</name>
<dbReference type="OrthoDB" id="10256606at2759"/>
<sequence>MAITLSRDFRHSRFVDRIFMKESSNYAAALLAVNDRIVRGTYRFATGRLIKMRQKDPHDPLVHLLLAVGFLGIALQKHVASRHPAVLQVRP</sequence>
<keyword evidence="2" id="KW-1185">Reference proteome</keyword>
<accession>A0A183BAC2</accession>
<dbReference type="AlphaFoldDB" id="A0A183BAC2"/>
<evidence type="ECO:0000313" key="2">
    <source>
        <dbReference type="Proteomes" id="UP000272942"/>
    </source>
</evidence>
<evidence type="ECO:0000313" key="1">
    <source>
        <dbReference type="EMBL" id="VDP93430.1"/>
    </source>
</evidence>
<organism evidence="3">
    <name type="scientific">Echinostoma caproni</name>
    <dbReference type="NCBI Taxonomy" id="27848"/>
    <lineage>
        <taxon>Eukaryota</taxon>
        <taxon>Metazoa</taxon>
        <taxon>Spiralia</taxon>
        <taxon>Lophotrochozoa</taxon>
        <taxon>Platyhelminthes</taxon>
        <taxon>Trematoda</taxon>
        <taxon>Digenea</taxon>
        <taxon>Plagiorchiida</taxon>
        <taxon>Echinostomata</taxon>
        <taxon>Echinostomatoidea</taxon>
        <taxon>Echinostomatidae</taxon>
        <taxon>Echinostoma</taxon>
    </lineage>
</organism>
<dbReference type="Proteomes" id="UP000272942">
    <property type="component" value="Unassembled WGS sequence"/>
</dbReference>
<reference evidence="3" key="1">
    <citation type="submission" date="2016-06" db="UniProtKB">
        <authorList>
            <consortium name="WormBaseParasite"/>
        </authorList>
    </citation>
    <scope>IDENTIFICATION</scope>
</reference>
<gene>
    <name evidence="1" type="ORF">ECPE_LOCUS16158</name>
</gene>
<dbReference type="EMBL" id="UZAN01063181">
    <property type="protein sequence ID" value="VDP93430.1"/>
    <property type="molecule type" value="Genomic_DNA"/>
</dbReference>
<proteinExistence type="predicted"/>
<evidence type="ECO:0000313" key="3">
    <source>
        <dbReference type="WBParaSite" id="ECPE_0001620001-mRNA-1"/>
    </source>
</evidence>
<dbReference type="WBParaSite" id="ECPE_0001620001-mRNA-1">
    <property type="protein sequence ID" value="ECPE_0001620001-mRNA-1"/>
    <property type="gene ID" value="ECPE_0001620001"/>
</dbReference>
<reference evidence="1 2" key="2">
    <citation type="submission" date="2018-11" db="EMBL/GenBank/DDBJ databases">
        <authorList>
            <consortium name="Pathogen Informatics"/>
        </authorList>
    </citation>
    <scope>NUCLEOTIDE SEQUENCE [LARGE SCALE GENOMIC DNA]</scope>
    <source>
        <strain evidence="1 2">Egypt</strain>
    </source>
</reference>